<reference evidence="3" key="2">
    <citation type="submission" date="2020-06" db="EMBL/GenBank/DDBJ databases">
        <authorList>
            <person name="Sheffer M."/>
        </authorList>
    </citation>
    <scope>NUCLEOTIDE SEQUENCE</scope>
</reference>
<organism evidence="3 4">
    <name type="scientific">Argiope bruennichi</name>
    <name type="common">Wasp spider</name>
    <name type="synonym">Aranea bruennichi</name>
    <dbReference type="NCBI Taxonomy" id="94029"/>
    <lineage>
        <taxon>Eukaryota</taxon>
        <taxon>Metazoa</taxon>
        <taxon>Ecdysozoa</taxon>
        <taxon>Arthropoda</taxon>
        <taxon>Chelicerata</taxon>
        <taxon>Arachnida</taxon>
        <taxon>Araneae</taxon>
        <taxon>Araneomorphae</taxon>
        <taxon>Entelegynae</taxon>
        <taxon>Araneoidea</taxon>
        <taxon>Araneidae</taxon>
        <taxon>Argiope</taxon>
    </lineage>
</organism>
<proteinExistence type="predicted"/>
<feature type="compositionally biased region" description="Basic and acidic residues" evidence="1">
    <location>
        <begin position="113"/>
        <end position="124"/>
    </location>
</feature>
<dbReference type="AlphaFoldDB" id="A0A8T0FSH2"/>
<evidence type="ECO:0000313" key="3">
    <source>
        <dbReference type="EMBL" id="KAF8794041.1"/>
    </source>
</evidence>
<keyword evidence="2" id="KW-0472">Membrane</keyword>
<evidence type="ECO:0000313" key="4">
    <source>
        <dbReference type="Proteomes" id="UP000807504"/>
    </source>
</evidence>
<feature type="region of interest" description="Disordered" evidence="1">
    <location>
        <begin position="102"/>
        <end position="132"/>
    </location>
</feature>
<dbReference type="EMBL" id="JABXBU010000002">
    <property type="protein sequence ID" value="KAF8794041.1"/>
    <property type="molecule type" value="Genomic_DNA"/>
</dbReference>
<keyword evidence="2" id="KW-1133">Transmembrane helix</keyword>
<sequence>MKGKVGTIDSVPLRVDIESRQRRRGTFTSKLRLFSTSNHSKYMSPHSHVVVVKHTKMPEPNRIGTYVEYVNFLSLLKRLKPSVTPSEANEKYSLREIETFSSEEYSGKSSKKPTVEKGKCKPEIESSSTGNETGVSIDIDISLEREAPPAPLTPIIIIANRNPVEVIDSHSQAVAVPTTKKKKRPSPEKRHVSSRATPEIITDLYLTQRPLPKQSMFYLGVASAIYVLTFFVYLLYKRFYFTGVDTRVMNVTQIIPHLDIFQTNKTDVFDMINDTASLTSLL</sequence>
<accession>A0A8T0FSH2</accession>
<gene>
    <name evidence="3" type="ORF">HNY73_002064</name>
</gene>
<name>A0A8T0FSH2_ARGBR</name>
<evidence type="ECO:0000256" key="1">
    <source>
        <dbReference type="SAM" id="MobiDB-lite"/>
    </source>
</evidence>
<comment type="caution">
    <text evidence="3">The sequence shown here is derived from an EMBL/GenBank/DDBJ whole genome shotgun (WGS) entry which is preliminary data.</text>
</comment>
<reference evidence="3" key="1">
    <citation type="journal article" date="2020" name="bioRxiv">
        <title>Chromosome-level reference genome of the European wasp spider Argiope bruennichi: a resource for studies on range expansion and evolutionary adaptation.</title>
        <authorList>
            <person name="Sheffer M.M."/>
            <person name="Hoppe A."/>
            <person name="Krehenwinkel H."/>
            <person name="Uhl G."/>
            <person name="Kuss A.W."/>
            <person name="Jensen L."/>
            <person name="Jensen C."/>
            <person name="Gillespie R.G."/>
            <person name="Hoff K.J."/>
            <person name="Prost S."/>
        </authorList>
    </citation>
    <scope>NUCLEOTIDE SEQUENCE</scope>
</reference>
<feature type="region of interest" description="Disordered" evidence="1">
    <location>
        <begin position="175"/>
        <end position="194"/>
    </location>
</feature>
<dbReference type="Proteomes" id="UP000807504">
    <property type="component" value="Unassembled WGS sequence"/>
</dbReference>
<keyword evidence="2" id="KW-0812">Transmembrane</keyword>
<evidence type="ECO:0000256" key="2">
    <source>
        <dbReference type="SAM" id="Phobius"/>
    </source>
</evidence>
<protein>
    <submittedName>
        <fullName evidence="3">Uncharacterized protein</fullName>
    </submittedName>
</protein>
<keyword evidence="4" id="KW-1185">Reference proteome</keyword>
<feature type="transmembrane region" description="Helical" evidence="2">
    <location>
        <begin position="216"/>
        <end position="236"/>
    </location>
</feature>